<protein>
    <recommendedName>
        <fullName evidence="4">ABC transporter permease</fullName>
    </recommendedName>
</protein>
<proteinExistence type="predicted"/>
<feature type="transmembrane region" description="Helical" evidence="1">
    <location>
        <begin position="20"/>
        <end position="39"/>
    </location>
</feature>
<evidence type="ECO:0008006" key="4">
    <source>
        <dbReference type="Google" id="ProtNLM"/>
    </source>
</evidence>
<keyword evidence="3" id="KW-1185">Reference proteome</keyword>
<dbReference type="EMBL" id="ACXX02000001">
    <property type="protein sequence ID" value="EGD49675.1"/>
    <property type="molecule type" value="Genomic_DNA"/>
</dbReference>
<reference evidence="2" key="2">
    <citation type="submission" date="2011-01" db="EMBL/GenBank/DDBJ databases">
        <title>The Non-contiguous Finished genome of Clostridium papyrosolvens.</title>
        <authorList>
            <person name="Lucas S."/>
            <person name="Copeland A."/>
            <person name="Lapidus A."/>
            <person name="Cheng J.-F."/>
            <person name="Goodwin L."/>
            <person name="Pitluck S."/>
            <person name="Misra M."/>
            <person name="Chertkov O."/>
            <person name="Detter J.C."/>
            <person name="Han C."/>
            <person name="Tapia R."/>
            <person name="Land M."/>
            <person name="Hauser L."/>
            <person name="Kyrpides N."/>
            <person name="Ivanova N."/>
            <person name="Pagani I."/>
            <person name="Mouttaki H."/>
            <person name="He Z."/>
            <person name="Zhou J."/>
            <person name="Hemme C.L."/>
            <person name="Woyke T."/>
        </authorList>
    </citation>
    <scope>NUCLEOTIDE SEQUENCE [LARGE SCALE GENOMIC DNA]</scope>
    <source>
        <strain evidence="2">DSM 2782</strain>
    </source>
</reference>
<sequence>MVNMIRADLYKIFKSTAIKVLFAITLLCSLMMVLFAYLINKGNLGGEYSGIGFMFSDMNTISILGAVIAGVFICGDFENKTIHNTIADGSSRGRIIVSKSIVYFCSVLFIILPYALVTIIAVCSGNKFDMSSVSIGFLNILSKESGTEISASVFAKLIAAAGTLILVHMSQLSLCLPIAFAVKKPVLVVAIYYAISILSGQISSLASRSEVVNNIFSLTPFGGNRMFLTVHSGGGELLETFAVSIIFGIAVIIITCGIFRKTEIK</sequence>
<accession>F1T877</accession>
<comment type="caution">
    <text evidence="2">The sequence shown here is derived from an EMBL/GenBank/DDBJ whole genome shotgun (WGS) entry which is preliminary data.</text>
</comment>
<evidence type="ECO:0000313" key="3">
    <source>
        <dbReference type="Proteomes" id="UP000003860"/>
    </source>
</evidence>
<feature type="transmembrane region" description="Helical" evidence="1">
    <location>
        <begin position="241"/>
        <end position="259"/>
    </location>
</feature>
<evidence type="ECO:0000256" key="1">
    <source>
        <dbReference type="SAM" id="Phobius"/>
    </source>
</evidence>
<dbReference type="OrthoDB" id="1738593at2"/>
<dbReference type="eggNOG" id="ENOG502ZA4N">
    <property type="taxonomic scope" value="Bacteria"/>
</dbReference>
<organism evidence="2 3">
    <name type="scientific">Ruminiclostridium papyrosolvens DSM 2782</name>
    <dbReference type="NCBI Taxonomy" id="588581"/>
    <lineage>
        <taxon>Bacteria</taxon>
        <taxon>Bacillati</taxon>
        <taxon>Bacillota</taxon>
        <taxon>Clostridia</taxon>
        <taxon>Eubacteriales</taxon>
        <taxon>Oscillospiraceae</taxon>
        <taxon>Ruminiclostridium</taxon>
    </lineage>
</organism>
<feature type="transmembrane region" description="Helical" evidence="1">
    <location>
        <begin position="101"/>
        <end position="122"/>
    </location>
</feature>
<evidence type="ECO:0000313" key="2">
    <source>
        <dbReference type="EMBL" id="EGD49675.1"/>
    </source>
</evidence>
<keyword evidence="1" id="KW-0812">Transmembrane</keyword>
<feature type="transmembrane region" description="Helical" evidence="1">
    <location>
        <begin position="51"/>
        <end position="74"/>
    </location>
</feature>
<reference evidence="2" key="1">
    <citation type="submission" date="2009-07" db="EMBL/GenBank/DDBJ databases">
        <authorList>
            <consortium name="US DOE Joint Genome Institute (JGI-PGF)"/>
            <person name="Lucas S."/>
            <person name="Copeland A."/>
            <person name="Lapidus A."/>
            <person name="Glavina del Rio T."/>
            <person name="Tice H."/>
            <person name="Bruce D."/>
            <person name="Goodwin L."/>
            <person name="Pitluck S."/>
            <person name="Larimer F."/>
            <person name="Land M.L."/>
            <person name="Mouttaki H."/>
            <person name="He Z."/>
            <person name="Zhou J."/>
            <person name="Hemme C.L."/>
        </authorList>
    </citation>
    <scope>NUCLEOTIDE SEQUENCE [LARGE SCALE GENOMIC DNA]</scope>
    <source>
        <strain evidence="2">DSM 2782</strain>
    </source>
</reference>
<dbReference type="AlphaFoldDB" id="F1T877"/>
<keyword evidence="1" id="KW-0472">Membrane</keyword>
<dbReference type="STRING" id="588581.Cpap_4117"/>
<dbReference type="RefSeq" id="WP_004616568.1">
    <property type="nucleotide sequence ID" value="NZ_ACXX02000001.1"/>
</dbReference>
<gene>
    <name evidence="2" type="ORF">Cpap_4117</name>
</gene>
<name>F1T877_9FIRM</name>
<keyword evidence="1" id="KW-1133">Transmembrane helix</keyword>
<dbReference type="Proteomes" id="UP000003860">
    <property type="component" value="Unassembled WGS sequence"/>
</dbReference>